<feature type="compositionally biased region" description="Basic and acidic residues" evidence="1">
    <location>
        <begin position="1"/>
        <end position="13"/>
    </location>
</feature>
<dbReference type="Proteomes" id="UP000249091">
    <property type="component" value="Chromosome 1"/>
</dbReference>
<dbReference type="STRING" id="1219011.GCA_001895045_00889"/>
<name>A0A2X4TQ89_9NOCA</name>
<feature type="compositionally biased region" description="Pro residues" evidence="1">
    <location>
        <begin position="35"/>
        <end position="56"/>
    </location>
</feature>
<dbReference type="KEGG" id="rcr:NCTC10994_00264"/>
<feature type="region of interest" description="Disordered" evidence="1">
    <location>
        <begin position="1"/>
        <end position="80"/>
    </location>
</feature>
<proteinExistence type="predicted"/>
<accession>A0A2X4TQ89</accession>
<dbReference type="RefSeq" id="WP_084722407.1">
    <property type="nucleotide sequence ID" value="NZ_JAFBBL010000001.1"/>
</dbReference>
<keyword evidence="3" id="KW-1185">Reference proteome</keyword>
<evidence type="ECO:0000313" key="2">
    <source>
        <dbReference type="EMBL" id="SQI28519.1"/>
    </source>
</evidence>
<dbReference type="EMBL" id="LS483468">
    <property type="protein sequence ID" value="SQI28519.1"/>
    <property type="molecule type" value="Genomic_DNA"/>
</dbReference>
<gene>
    <name evidence="2" type="ORF">NCTC10994_00264</name>
</gene>
<protein>
    <submittedName>
        <fullName evidence="2">Phage shock protein</fullName>
    </submittedName>
</protein>
<evidence type="ECO:0000313" key="3">
    <source>
        <dbReference type="Proteomes" id="UP000249091"/>
    </source>
</evidence>
<reference evidence="2 3" key="1">
    <citation type="submission" date="2018-06" db="EMBL/GenBank/DDBJ databases">
        <authorList>
            <consortium name="Pathogen Informatics"/>
            <person name="Doyle S."/>
        </authorList>
    </citation>
    <scope>NUCLEOTIDE SEQUENCE [LARGE SCALE GENOMIC DNA]</scope>
    <source>
        <strain evidence="2 3">NCTC10994</strain>
    </source>
</reference>
<evidence type="ECO:0000256" key="1">
    <source>
        <dbReference type="SAM" id="MobiDB-lite"/>
    </source>
</evidence>
<dbReference type="AlphaFoldDB" id="A0A2X4TQ89"/>
<organism evidence="2 3">
    <name type="scientific">Rhodococcus coprophilus</name>
    <dbReference type="NCBI Taxonomy" id="38310"/>
    <lineage>
        <taxon>Bacteria</taxon>
        <taxon>Bacillati</taxon>
        <taxon>Actinomycetota</taxon>
        <taxon>Actinomycetes</taxon>
        <taxon>Mycobacteriales</taxon>
        <taxon>Nocardiaceae</taxon>
        <taxon>Rhodococcus</taxon>
    </lineage>
</organism>
<feature type="compositionally biased region" description="Low complexity" evidence="1">
    <location>
        <begin position="22"/>
        <end position="34"/>
    </location>
</feature>
<sequence>MSTDERNHGRIPEPEAPDEPAPDVTPAEPGTPTVPDVPPGPAIPDVPPTEPEPATEPGPAGSGVRAPTIEEITGYTRDGVPTLDSVREKIEHRSATAIGAEELARESVSGRSLEDEYEARQAAAADKLAEIRRSLRPE</sequence>